<proteinExistence type="predicted"/>
<evidence type="ECO:0000256" key="1">
    <source>
        <dbReference type="SAM" id="Phobius"/>
    </source>
</evidence>
<keyword evidence="1" id="KW-0812">Transmembrane</keyword>
<evidence type="ECO:0008006" key="3">
    <source>
        <dbReference type="Google" id="ProtNLM"/>
    </source>
</evidence>
<sequence length="170" mass="19086">MRKHGWQLPYHPLQVVAIAVFSALGFAFYVFFVPFVGAKAFQIVAMAIYTPLITCVVVLYIWCAATNPGDPGIFNSTKDSELDKDEKHSHINSDHGISHGFSAVDNSEKLSSMVERKDSPSWPRFSQILCLICFPFSWLCKRCLHSDNQPSEQNISEEGMFFCGLCEAEV</sequence>
<feature type="transmembrane region" description="Helical" evidence="1">
    <location>
        <begin position="43"/>
        <end position="62"/>
    </location>
</feature>
<evidence type="ECO:0000313" key="2">
    <source>
        <dbReference type="EMBL" id="JAD86593.1"/>
    </source>
</evidence>
<reference evidence="2" key="2">
    <citation type="journal article" date="2015" name="Data Brief">
        <title>Shoot transcriptome of the giant reed, Arundo donax.</title>
        <authorList>
            <person name="Barrero R.A."/>
            <person name="Guerrero F.D."/>
            <person name="Moolhuijzen P."/>
            <person name="Goolsby J.A."/>
            <person name="Tidwell J."/>
            <person name="Bellgard S.E."/>
            <person name="Bellgard M.I."/>
        </authorList>
    </citation>
    <scope>NUCLEOTIDE SEQUENCE</scope>
    <source>
        <tissue evidence="2">Shoot tissue taken approximately 20 cm above the soil surface</tissue>
    </source>
</reference>
<dbReference type="AlphaFoldDB" id="A0A0A9DIX7"/>
<organism evidence="2">
    <name type="scientific">Arundo donax</name>
    <name type="common">Giant reed</name>
    <name type="synonym">Donax arundinaceus</name>
    <dbReference type="NCBI Taxonomy" id="35708"/>
    <lineage>
        <taxon>Eukaryota</taxon>
        <taxon>Viridiplantae</taxon>
        <taxon>Streptophyta</taxon>
        <taxon>Embryophyta</taxon>
        <taxon>Tracheophyta</taxon>
        <taxon>Spermatophyta</taxon>
        <taxon>Magnoliopsida</taxon>
        <taxon>Liliopsida</taxon>
        <taxon>Poales</taxon>
        <taxon>Poaceae</taxon>
        <taxon>PACMAD clade</taxon>
        <taxon>Arundinoideae</taxon>
        <taxon>Arundineae</taxon>
        <taxon>Arundo</taxon>
    </lineage>
</organism>
<dbReference type="EMBL" id="GBRH01211302">
    <property type="protein sequence ID" value="JAD86593.1"/>
    <property type="molecule type" value="Transcribed_RNA"/>
</dbReference>
<accession>A0A0A9DIX7</accession>
<keyword evidence="1" id="KW-1133">Transmembrane helix</keyword>
<feature type="transmembrane region" description="Helical" evidence="1">
    <location>
        <begin position="12"/>
        <end position="36"/>
    </location>
</feature>
<keyword evidence="1" id="KW-0472">Membrane</keyword>
<reference evidence="2" key="1">
    <citation type="submission" date="2014-09" db="EMBL/GenBank/DDBJ databases">
        <authorList>
            <person name="Magalhaes I.L.F."/>
            <person name="Oliveira U."/>
            <person name="Santos F.R."/>
            <person name="Vidigal T.H.D.A."/>
            <person name="Brescovit A.D."/>
            <person name="Santos A.J."/>
        </authorList>
    </citation>
    <scope>NUCLEOTIDE SEQUENCE</scope>
    <source>
        <tissue evidence="2">Shoot tissue taken approximately 20 cm above the soil surface</tissue>
    </source>
</reference>
<protein>
    <recommendedName>
        <fullName evidence="3">S-acyltransferase</fullName>
    </recommendedName>
</protein>
<name>A0A0A9DIX7_ARUDO</name>